<dbReference type="Proteomes" id="UP001469553">
    <property type="component" value="Unassembled WGS sequence"/>
</dbReference>
<organism evidence="1 2">
    <name type="scientific">Ameca splendens</name>
    <dbReference type="NCBI Taxonomy" id="208324"/>
    <lineage>
        <taxon>Eukaryota</taxon>
        <taxon>Metazoa</taxon>
        <taxon>Chordata</taxon>
        <taxon>Craniata</taxon>
        <taxon>Vertebrata</taxon>
        <taxon>Euteleostomi</taxon>
        <taxon>Actinopterygii</taxon>
        <taxon>Neopterygii</taxon>
        <taxon>Teleostei</taxon>
        <taxon>Neoteleostei</taxon>
        <taxon>Acanthomorphata</taxon>
        <taxon>Ovalentaria</taxon>
        <taxon>Atherinomorphae</taxon>
        <taxon>Cyprinodontiformes</taxon>
        <taxon>Goodeidae</taxon>
        <taxon>Ameca</taxon>
    </lineage>
</organism>
<evidence type="ECO:0000313" key="1">
    <source>
        <dbReference type="EMBL" id="MEQ2291300.1"/>
    </source>
</evidence>
<reference evidence="1 2" key="1">
    <citation type="submission" date="2021-06" db="EMBL/GenBank/DDBJ databases">
        <authorList>
            <person name="Palmer J.M."/>
        </authorList>
    </citation>
    <scope>NUCLEOTIDE SEQUENCE [LARGE SCALE GENOMIC DNA]</scope>
    <source>
        <strain evidence="1 2">AS_MEX2019</strain>
        <tissue evidence="1">Muscle</tissue>
    </source>
</reference>
<keyword evidence="2" id="KW-1185">Reference proteome</keyword>
<name>A0ABV0YCD8_9TELE</name>
<dbReference type="EMBL" id="JAHRIP010028961">
    <property type="protein sequence ID" value="MEQ2291300.1"/>
    <property type="molecule type" value="Genomic_DNA"/>
</dbReference>
<accession>A0ABV0YCD8</accession>
<proteinExistence type="predicted"/>
<protein>
    <submittedName>
        <fullName evidence="1">Uncharacterized protein</fullName>
    </submittedName>
</protein>
<comment type="caution">
    <text evidence="1">The sequence shown here is derived from an EMBL/GenBank/DDBJ whole genome shotgun (WGS) entry which is preliminary data.</text>
</comment>
<evidence type="ECO:0000313" key="2">
    <source>
        <dbReference type="Proteomes" id="UP001469553"/>
    </source>
</evidence>
<gene>
    <name evidence="1" type="ORF">AMECASPLE_012063</name>
</gene>
<sequence length="121" mass="13768">MKVWDGWRVRDVFFSCLSLQQLHKHKKLCVSIIILCKHEYELHLCLQFLCIPSFLPSTIMTHALQIKSYRLCYLTILELGASGFCPQRCQKGKQAVCCQNTGHHLSLIAHESRGNGSVIAP</sequence>